<dbReference type="Gene3D" id="1.10.238.20">
    <property type="entry name" value="Pheromone/general odorant binding protein domain"/>
    <property type="match status" value="1"/>
</dbReference>
<dbReference type="PANTHER" id="PTHR11857">
    <property type="entry name" value="ODORANT BINDING PROTEIN-RELATED"/>
    <property type="match status" value="1"/>
</dbReference>
<dbReference type="GO" id="GO:0005549">
    <property type="term" value="F:odorant binding"/>
    <property type="evidence" value="ECO:0007669"/>
    <property type="project" value="InterPro"/>
</dbReference>
<keyword evidence="5" id="KW-0472">Membrane</keyword>
<comment type="subcellular location">
    <subcellularLocation>
        <location evidence="1">Secreted</location>
    </subcellularLocation>
</comment>
<evidence type="ECO:0000256" key="3">
    <source>
        <dbReference type="ARBA" id="ARBA00022525"/>
    </source>
</evidence>
<dbReference type="InterPro" id="IPR036728">
    <property type="entry name" value="PBP_GOBP_sf"/>
</dbReference>
<dbReference type="AlphaFoldDB" id="A0A6J2TYK3"/>
<dbReference type="GeneID" id="115629306"/>
<feature type="transmembrane region" description="Helical" evidence="5">
    <location>
        <begin position="12"/>
        <end position="32"/>
    </location>
</feature>
<dbReference type="SMART" id="SM00708">
    <property type="entry name" value="PhBP"/>
    <property type="match status" value="1"/>
</dbReference>
<dbReference type="GO" id="GO:0005615">
    <property type="term" value="C:extracellular space"/>
    <property type="evidence" value="ECO:0007669"/>
    <property type="project" value="TreeGrafter"/>
</dbReference>
<protein>
    <submittedName>
        <fullName evidence="7">Uncharacterized protein LOC115629306</fullName>
    </submittedName>
</protein>
<dbReference type="RefSeq" id="XP_030381611.1">
    <property type="nucleotide sequence ID" value="XM_030525751.1"/>
</dbReference>
<dbReference type="OrthoDB" id="8004770at2759"/>
<keyword evidence="5" id="KW-0812">Transmembrane</keyword>
<dbReference type="GO" id="GO:0007608">
    <property type="term" value="P:sensory perception of smell"/>
    <property type="evidence" value="ECO:0007669"/>
    <property type="project" value="TreeGrafter"/>
</dbReference>
<keyword evidence="3" id="KW-0964">Secreted</keyword>
<accession>A0A6J2TYK3</accession>
<evidence type="ECO:0000256" key="1">
    <source>
        <dbReference type="ARBA" id="ARBA00004613"/>
    </source>
</evidence>
<dbReference type="Pfam" id="PF01395">
    <property type="entry name" value="PBP_GOBP"/>
    <property type="match status" value="1"/>
</dbReference>
<keyword evidence="4" id="KW-0732">Signal</keyword>
<reference evidence="7" key="1">
    <citation type="submission" date="2025-08" db="UniProtKB">
        <authorList>
            <consortium name="RefSeq"/>
        </authorList>
    </citation>
    <scope>IDENTIFICATION</scope>
    <source>
        <strain evidence="7">11010-0011.00</strain>
        <tissue evidence="7">Whole body</tissue>
    </source>
</reference>
<dbReference type="CTD" id="33039"/>
<evidence type="ECO:0000256" key="4">
    <source>
        <dbReference type="ARBA" id="ARBA00022729"/>
    </source>
</evidence>
<dbReference type="SUPFAM" id="SSF47565">
    <property type="entry name" value="Insect pheromone/odorant-binding proteins"/>
    <property type="match status" value="1"/>
</dbReference>
<dbReference type="Proteomes" id="UP000504634">
    <property type="component" value="Unplaced"/>
</dbReference>
<sequence length="181" mass="19863">MLHVTSRLPTAVAALTFTVTIVTICMLASVGGQTHSQSQLDFGNLWEGLSGQTAAQRTSAQLQQKVNAVKRRCLESLNMPLSYMQQTLLTASSATQQEKCLIECILKGAKLMSNNNKLSTRMVSKLAGMASNDNELIMAIAIATAENCNRRVVATEPCEAAFQINRCISREIRNHKIKLMY</sequence>
<keyword evidence="5" id="KW-1133">Transmembrane helix</keyword>
<evidence type="ECO:0000256" key="5">
    <source>
        <dbReference type="SAM" id="Phobius"/>
    </source>
</evidence>
<comment type="similarity">
    <text evidence="2">Belongs to the PBP/GOBP family.</text>
</comment>
<evidence type="ECO:0000313" key="7">
    <source>
        <dbReference type="RefSeq" id="XP_030381611.1"/>
    </source>
</evidence>
<dbReference type="PANTHER" id="PTHR11857:SF43">
    <property type="entry name" value="GEO07291P1-RELATED"/>
    <property type="match status" value="1"/>
</dbReference>
<dbReference type="CDD" id="cd23992">
    <property type="entry name" value="PBP_GOBP"/>
    <property type="match status" value="1"/>
</dbReference>
<keyword evidence="6" id="KW-1185">Reference proteome</keyword>
<name>A0A6J2TYK3_DROLE</name>
<evidence type="ECO:0000256" key="2">
    <source>
        <dbReference type="ARBA" id="ARBA00008098"/>
    </source>
</evidence>
<evidence type="ECO:0000313" key="6">
    <source>
        <dbReference type="Proteomes" id="UP000504634"/>
    </source>
</evidence>
<gene>
    <name evidence="7" type="primary">LOC115629306</name>
</gene>
<dbReference type="InterPro" id="IPR006170">
    <property type="entry name" value="PBP/GOBP"/>
</dbReference>
<organism evidence="6 7">
    <name type="scientific">Drosophila lebanonensis</name>
    <name type="common">Fruit fly</name>
    <name type="synonym">Scaptodrosophila lebanonensis</name>
    <dbReference type="NCBI Taxonomy" id="7225"/>
    <lineage>
        <taxon>Eukaryota</taxon>
        <taxon>Metazoa</taxon>
        <taxon>Ecdysozoa</taxon>
        <taxon>Arthropoda</taxon>
        <taxon>Hexapoda</taxon>
        <taxon>Insecta</taxon>
        <taxon>Pterygota</taxon>
        <taxon>Neoptera</taxon>
        <taxon>Endopterygota</taxon>
        <taxon>Diptera</taxon>
        <taxon>Brachycera</taxon>
        <taxon>Muscomorpha</taxon>
        <taxon>Ephydroidea</taxon>
        <taxon>Drosophilidae</taxon>
        <taxon>Scaptodrosophila</taxon>
    </lineage>
</organism>
<proteinExistence type="inferred from homology"/>